<evidence type="ECO:0000256" key="8">
    <source>
        <dbReference type="SAM" id="MobiDB-lite"/>
    </source>
</evidence>
<dbReference type="InterPro" id="IPR036397">
    <property type="entry name" value="RNaseH_sf"/>
</dbReference>
<feature type="region of interest" description="Disordered" evidence="8">
    <location>
        <begin position="57"/>
        <end position="107"/>
    </location>
</feature>
<dbReference type="Proteomes" id="UP001055712">
    <property type="component" value="Unassembled WGS sequence"/>
</dbReference>
<proteinExistence type="inferred from homology"/>
<evidence type="ECO:0000256" key="4">
    <source>
        <dbReference type="ARBA" id="ARBA00022801"/>
    </source>
</evidence>
<evidence type="ECO:0000313" key="10">
    <source>
        <dbReference type="EMBL" id="KAI3433592.1"/>
    </source>
</evidence>
<dbReference type="InterPro" id="IPR040393">
    <property type="entry name" value="TREX1/2"/>
</dbReference>
<comment type="cofactor">
    <cofactor evidence="1">
        <name>Mg(2+)</name>
        <dbReference type="ChEBI" id="CHEBI:18420"/>
    </cofactor>
</comment>
<dbReference type="SMART" id="SM00479">
    <property type="entry name" value="EXOIII"/>
    <property type="match status" value="1"/>
</dbReference>
<dbReference type="GO" id="GO:0008296">
    <property type="term" value="F:3'-5'-DNA exonuclease activity"/>
    <property type="evidence" value="ECO:0007669"/>
    <property type="project" value="TreeGrafter"/>
</dbReference>
<dbReference type="GO" id="GO:0005737">
    <property type="term" value="C:cytoplasm"/>
    <property type="evidence" value="ECO:0007669"/>
    <property type="project" value="TreeGrafter"/>
</dbReference>
<dbReference type="Gene3D" id="3.30.420.10">
    <property type="entry name" value="Ribonuclease H-like superfamily/Ribonuclease H"/>
    <property type="match status" value="1"/>
</dbReference>
<evidence type="ECO:0000256" key="1">
    <source>
        <dbReference type="ARBA" id="ARBA00001946"/>
    </source>
</evidence>
<dbReference type="PANTHER" id="PTHR13058:SF19">
    <property type="entry name" value="LD40940P"/>
    <property type="match status" value="1"/>
</dbReference>
<name>A0A9D4YYG3_CHLVU</name>
<dbReference type="SUPFAM" id="SSF53098">
    <property type="entry name" value="Ribonuclease H-like"/>
    <property type="match status" value="1"/>
</dbReference>
<reference evidence="10" key="2">
    <citation type="submission" date="2020-11" db="EMBL/GenBank/DDBJ databases">
        <authorList>
            <person name="Cecchin M."/>
            <person name="Marcolungo L."/>
            <person name="Rossato M."/>
            <person name="Girolomoni L."/>
            <person name="Cosentino E."/>
            <person name="Cuine S."/>
            <person name="Li-Beisson Y."/>
            <person name="Delledonne M."/>
            <person name="Ballottari M."/>
        </authorList>
    </citation>
    <scope>NUCLEOTIDE SEQUENCE</scope>
    <source>
        <strain evidence="10">211/11P</strain>
        <tissue evidence="10">Whole cell</tissue>
    </source>
</reference>
<keyword evidence="11" id="KW-1185">Reference proteome</keyword>
<keyword evidence="3" id="KW-0479">Metal-binding</keyword>
<dbReference type="PANTHER" id="PTHR13058">
    <property type="entry name" value="THREE PRIME REPAIR EXONUCLEASE 1, 2"/>
    <property type="match status" value="1"/>
</dbReference>
<comment type="caution">
    <text evidence="10">The sequence shown here is derived from an EMBL/GenBank/DDBJ whole genome shotgun (WGS) entry which is preliminary data.</text>
</comment>
<dbReference type="CDD" id="cd06127">
    <property type="entry name" value="DEDDh"/>
    <property type="match status" value="1"/>
</dbReference>
<feature type="domain" description="Exonuclease" evidence="9">
    <location>
        <begin position="209"/>
        <end position="398"/>
    </location>
</feature>
<evidence type="ECO:0000256" key="6">
    <source>
        <dbReference type="ARBA" id="ARBA00022842"/>
    </source>
</evidence>
<dbReference type="InterPro" id="IPR013520">
    <property type="entry name" value="Ribonucl_H"/>
</dbReference>
<dbReference type="GO" id="GO:0046872">
    <property type="term" value="F:metal ion binding"/>
    <property type="evidence" value="ECO:0007669"/>
    <property type="project" value="UniProtKB-KW"/>
</dbReference>
<keyword evidence="6" id="KW-0460">Magnesium</keyword>
<dbReference type="EMBL" id="SIDB01000004">
    <property type="protein sequence ID" value="KAI3433592.1"/>
    <property type="molecule type" value="Genomic_DNA"/>
</dbReference>
<keyword evidence="5" id="KW-0269">Exonuclease</keyword>
<evidence type="ECO:0000256" key="3">
    <source>
        <dbReference type="ARBA" id="ARBA00022723"/>
    </source>
</evidence>
<gene>
    <name evidence="10" type="ORF">D9Q98_003403</name>
</gene>
<dbReference type="InterPro" id="IPR012337">
    <property type="entry name" value="RNaseH-like_sf"/>
</dbReference>
<dbReference type="OrthoDB" id="512810at2759"/>
<evidence type="ECO:0000313" key="11">
    <source>
        <dbReference type="Proteomes" id="UP001055712"/>
    </source>
</evidence>
<comment type="similarity">
    <text evidence="7">Belongs to the exonuclease superfamily. TREX family.</text>
</comment>
<reference evidence="10" key="1">
    <citation type="journal article" date="2019" name="Plant J.">
        <title>Chlorella vulgaris genome assembly and annotation reveals the molecular basis for metabolic acclimation to high light conditions.</title>
        <authorList>
            <person name="Cecchin M."/>
            <person name="Marcolungo L."/>
            <person name="Rossato M."/>
            <person name="Girolomoni L."/>
            <person name="Cosentino E."/>
            <person name="Cuine S."/>
            <person name="Li-Beisson Y."/>
            <person name="Delledonne M."/>
            <person name="Ballottari M."/>
        </authorList>
    </citation>
    <scope>NUCLEOTIDE SEQUENCE</scope>
    <source>
        <strain evidence="10">211/11P</strain>
    </source>
</reference>
<dbReference type="AlphaFoldDB" id="A0A9D4YYG3"/>
<keyword evidence="4" id="KW-0378">Hydrolase</keyword>
<dbReference type="GO" id="GO:0003676">
    <property type="term" value="F:nucleic acid binding"/>
    <property type="evidence" value="ECO:0007669"/>
    <property type="project" value="InterPro"/>
</dbReference>
<evidence type="ECO:0000256" key="7">
    <source>
        <dbReference type="ARBA" id="ARBA00025769"/>
    </source>
</evidence>
<keyword evidence="2" id="KW-0540">Nuclease</keyword>
<sequence length="449" mass="47345">MSRREPRSACDCGLPPHAGRSRSAKNPGRLYANCSRFPAADACKYFAWLSDPVALSAPTDPALEPRTPERELAPQRSTYSPEPPPAAPARPADFHPGAGNRAGGAALPQQQHTSLDCVAALLIVEYDTPALLLPRAKLSQRVRLLLLPASTHPTAHCTQHLAVQRAEGELPWAPASLGSLQAPYLTLRSCPAAQGLAEAVGWHSPSCGSLFVLDCETTGLAGRDYIHQLAVLNVCTGQLLTAHLRTCPRITGPQAAQVCGSSNHAQHDPSRPTFGQLAPLLHAFITAGSSSSDRSSDGGGHAIVHIPPTIVAHNGGFDARMLIGEWRRRGLPVPADWRLLDTLPLAKAFVADCTNFKQGTLRSKFGVRPGPGEAEHDAGTDVTVLAQLLPFLVQASGAGSLPCILGGHVLKKSGEGYCRTFGAVQASMRAVGAEAIAFTCGFCRARVVA</sequence>
<dbReference type="GO" id="GO:0006308">
    <property type="term" value="P:DNA catabolic process"/>
    <property type="evidence" value="ECO:0007669"/>
    <property type="project" value="TreeGrafter"/>
</dbReference>
<accession>A0A9D4YYG3</accession>
<evidence type="ECO:0000259" key="9">
    <source>
        <dbReference type="SMART" id="SM00479"/>
    </source>
</evidence>
<organism evidence="10 11">
    <name type="scientific">Chlorella vulgaris</name>
    <name type="common">Green alga</name>
    <dbReference type="NCBI Taxonomy" id="3077"/>
    <lineage>
        <taxon>Eukaryota</taxon>
        <taxon>Viridiplantae</taxon>
        <taxon>Chlorophyta</taxon>
        <taxon>core chlorophytes</taxon>
        <taxon>Trebouxiophyceae</taxon>
        <taxon>Chlorellales</taxon>
        <taxon>Chlorellaceae</taxon>
        <taxon>Chlorella clade</taxon>
        <taxon>Chlorella</taxon>
    </lineage>
</organism>
<feature type="region of interest" description="Disordered" evidence="8">
    <location>
        <begin position="1"/>
        <end position="27"/>
    </location>
</feature>
<evidence type="ECO:0000256" key="2">
    <source>
        <dbReference type="ARBA" id="ARBA00022722"/>
    </source>
</evidence>
<evidence type="ECO:0000256" key="5">
    <source>
        <dbReference type="ARBA" id="ARBA00022839"/>
    </source>
</evidence>
<protein>
    <recommendedName>
        <fullName evidence="9">Exonuclease domain-containing protein</fullName>
    </recommendedName>
</protein>